<dbReference type="Proteomes" id="UP000625711">
    <property type="component" value="Unassembled WGS sequence"/>
</dbReference>
<keyword evidence="2" id="KW-1185">Reference proteome</keyword>
<evidence type="ECO:0000313" key="2">
    <source>
        <dbReference type="Proteomes" id="UP000625711"/>
    </source>
</evidence>
<protein>
    <submittedName>
        <fullName evidence="1">Uncharacterized protein</fullName>
    </submittedName>
</protein>
<sequence>MTTKCILYYFKDILTYYLELRKSYGDLVAAVQRLQLQLKKTSAGSGISGLEGRIAAIQSLLLSPQFGRALAIHNKIQAVRSKTAARPQPIAQNALRDAQDALGSSQSAYAVELATLLT</sequence>
<feature type="non-terminal residue" evidence="1">
    <location>
        <position position="1"/>
    </location>
</feature>
<accession>A0A834IDV8</accession>
<dbReference type="OrthoDB" id="43580at2759"/>
<reference evidence="1" key="1">
    <citation type="submission" date="2020-08" db="EMBL/GenBank/DDBJ databases">
        <title>Genome sequencing and assembly of the red palm weevil Rhynchophorus ferrugineus.</title>
        <authorList>
            <person name="Dias G.B."/>
            <person name="Bergman C.M."/>
            <person name="Manee M."/>
        </authorList>
    </citation>
    <scope>NUCLEOTIDE SEQUENCE</scope>
    <source>
        <strain evidence="1">AA-2017</strain>
        <tissue evidence="1">Whole larva</tissue>
    </source>
</reference>
<evidence type="ECO:0000313" key="1">
    <source>
        <dbReference type="EMBL" id="KAF7277176.1"/>
    </source>
</evidence>
<dbReference type="AlphaFoldDB" id="A0A834IDV8"/>
<proteinExistence type="predicted"/>
<gene>
    <name evidence="1" type="ORF">GWI33_009339</name>
</gene>
<comment type="caution">
    <text evidence="1">The sequence shown here is derived from an EMBL/GenBank/DDBJ whole genome shotgun (WGS) entry which is preliminary data.</text>
</comment>
<dbReference type="EMBL" id="JAACXV010003727">
    <property type="protein sequence ID" value="KAF7277176.1"/>
    <property type="molecule type" value="Genomic_DNA"/>
</dbReference>
<name>A0A834IDV8_RHYFE</name>
<organism evidence="1 2">
    <name type="scientific">Rhynchophorus ferrugineus</name>
    <name type="common">Red palm weevil</name>
    <name type="synonym">Curculio ferrugineus</name>
    <dbReference type="NCBI Taxonomy" id="354439"/>
    <lineage>
        <taxon>Eukaryota</taxon>
        <taxon>Metazoa</taxon>
        <taxon>Ecdysozoa</taxon>
        <taxon>Arthropoda</taxon>
        <taxon>Hexapoda</taxon>
        <taxon>Insecta</taxon>
        <taxon>Pterygota</taxon>
        <taxon>Neoptera</taxon>
        <taxon>Endopterygota</taxon>
        <taxon>Coleoptera</taxon>
        <taxon>Polyphaga</taxon>
        <taxon>Cucujiformia</taxon>
        <taxon>Curculionidae</taxon>
        <taxon>Dryophthorinae</taxon>
        <taxon>Rhynchophorus</taxon>
    </lineage>
</organism>